<evidence type="ECO:0000313" key="1">
    <source>
        <dbReference type="EMBL" id="GAA2503838.1"/>
    </source>
</evidence>
<keyword evidence="2" id="KW-1185">Reference proteome</keyword>
<protein>
    <submittedName>
        <fullName evidence="1">Uncharacterized protein</fullName>
    </submittedName>
</protein>
<accession>A0ABN3MKP4</accession>
<sequence length="69" mass="7358">MGGAVLRLSRSYALPMKPGHGVEVLAFSSVAELLPGEHQDWTCSTPDASLNRISPIEVTAAWSPVLQDP</sequence>
<organism evidence="1 2">
    <name type="scientific">Terrabacter carboxydivorans</name>
    <dbReference type="NCBI Taxonomy" id="619730"/>
    <lineage>
        <taxon>Bacteria</taxon>
        <taxon>Bacillati</taxon>
        <taxon>Actinomycetota</taxon>
        <taxon>Actinomycetes</taxon>
        <taxon>Micrococcales</taxon>
        <taxon>Intrasporangiaceae</taxon>
        <taxon>Terrabacter</taxon>
    </lineage>
</organism>
<gene>
    <name evidence="1" type="ORF">GCM10009858_47120</name>
</gene>
<dbReference type="Proteomes" id="UP001500730">
    <property type="component" value="Unassembled WGS sequence"/>
</dbReference>
<reference evidence="1 2" key="1">
    <citation type="journal article" date="2019" name="Int. J. Syst. Evol. Microbiol.">
        <title>The Global Catalogue of Microorganisms (GCM) 10K type strain sequencing project: providing services to taxonomists for standard genome sequencing and annotation.</title>
        <authorList>
            <consortium name="The Broad Institute Genomics Platform"/>
            <consortium name="The Broad Institute Genome Sequencing Center for Infectious Disease"/>
            <person name="Wu L."/>
            <person name="Ma J."/>
        </authorList>
    </citation>
    <scope>NUCLEOTIDE SEQUENCE [LARGE SCALE GENOMIC DNA]</scope>
    <source>
        <strain evidence="1 2">JCM 16259</strain>
    </source>
</reference>
<comment type="caution">
    <text evidence="1">The sequence shown here is derived from an EMBL/GenBank/DDBJ whole genome shotgun (WGS) entry which is preliminary data.</text>
</comment>
<evidence type="ECO:0000313" key="2">
    <source>
        <dbReference type="Proteomes" id="UP001500730"/>
    </source>
</evidence>
<name>A0ABN3MKP4_9MICO</name>
<dbReference type="EMBL" id="BAAARE010000052">
    <property type="protein sequence ID" value="GAA2503838.1"/>
    <property type="molecule type" value="Genomic_DNA"/>
</dbReference>
<proteinExistence type="predicted"/>